<feature type="coiled-coil region" evidence="9">
    <location>
        <begin position="316"/>
        <end position="350"/>
    </location>
</feature>
<evidence type="ECO:0000256" key="6">
    <source>
        <dbReference type="ARBA" id="ARBA00022949"/>
    </source>
</evidence>
<dbReference type="STRING" id="933852.A0A0C2XTU2"/>
<evidence type="ECO:0000256" key="10">
    <source>
        <dbReference type="SAM" id="MobiDB-lite"/>
    </source>
</evidence>
<protein>
    <recommendedName>
        <fullName evidence="13">Afadin and alpha-actinin-binding-domain-containing protein</fullName>
    </recommendedName>
</protein>
<dbReference type="GO" id="GO:0007155">
    <property type="term" value="P:cell adhesion"/>
    <property type="evidence" value="ECO:0007669"/>
    <property type="project" value="UniProtKB-KW"/>
</dbReference>
<accession>A0A0C2XTU2</accession>
<keyword evidence="12" id="KW-1185">Reference proteome</keyword>
<keyword evidence="5" id="KW-0130">Cell adhesion</keyword>
<reference evidence="11 12" key="1">
    <citation type="submission" date="2014-04" db="EMBL/GenBank/DDBJ databases">
        <authorList>
            <consortium name="DOE Joint Genome Institute"/>
            <person name="Kuo A."/>
            <person name="Zuccaro A."/>
            <person name="Kohler A."/>
            <person name="Nagy L.G."/>
            <person name="Floudas D."/>
            <person name="Copeland A."/>
            <person name="Barry K.W."/>
            <person name="Cichocki N."/>
            <person name="Veneault-Fourrey C."/>
            <person name="LaButti K."/>
            <person name="Lindquist E.A."/>
            <person name="Lipzen A."/>
            <person name="Lundell T."/>
            <person name="Morin E."/>
            <person name="Murat C."/>
            <person name="Sun H."/>
            <person name="Tunlid A."/>
            <person name="Henrissat B."/>
            <person name="Grigoriev I.V."/>
            <person name="Hibbett D.S."/>
            <person name="Martin F."/>
            <person name="Nordberg H.P."/>
            <person name="Cantor M.N."/>
            <person name="Hua S.X."/>
        </authorList>
    </citation>
    <scope>NUCLEOTIDE SEQUENCE [LARGE SCALE GENOMIC DNA]</scope>
    <source>
        <strain evidence="11 12">MAFF 305830</strain>
    </source>
</reference>
<feature type="compositionally biased region" description="Low complexity" evidence="10">
    <location>
        <begin position="884"/>
        <end position="908"/>
    </location>
</feature>
<name>A0A0C2XTU2_SERVB</name>
<dbReference type="Pfam" id="PF11559">
    <property type="entry name" value="ADIP"/>
    <property type="match status" value="1"/>
</dbReference>
<gene>
    <name evidence="11" type="ORF">M408DRAFT_326923</name>
</gene>
<organism evidence="11 12">
    <name type="scientific">Serendipita vermifera MAFF 305830</name>
    <dbReference type="NCBI Taxonomy" id="933852"/>
    <lineage>
        <taxon>Eukaryota</taxon>
        <taxon>Fungi</taxon>
        <taxon>Dikarya</taxon>
        <taxon>Basidiomycota</taxon>
        <taxon>Agaricomycotina</taxon>
        <taxon>Agaricomycetes</taxon>
        <taxon>Sebacinales</taxon>
        <taxon>Serendipitaceae</taxon>
        <taxon>Serendipita</taxon>
    </lineage>
</organism>
<reference evidence="12" key="2">
    <citation type="submission" date="2015-01" db="EMBL/GenBank/DDBJ databases">
        <title>Evolutionary Origins and Diversification of the Mycorrhizal Mutualists.</title>
        <authorList>
            <consortium name="DOE Joint Genome Institute"/>
            <consortium name="Mycorrhizal Genomics Consortium"/>
            <person name="Kohler A."/>
            <person name="Kuo A."/>
            <person name="Nagy L.G."/>
            <person name="Floudas D."/>
            <person name="Copeland A."/>
            <person name="Barry K.W."/>
            <person name="Cichocki N."/>
            <person name="Veneault-Fourrey C."/>
            <person name="LaButti K."/>
            <person name="Lindquist E.A."/>
            <person name="Lipzen A."/>
            <person name="Lundell T."/>
            <person name="Morin E."/>
            <person name="Murat C."/>
            <person name="Riley R."/>
            <person name="Ohm R."/>
            <person name="Sun H."/>
            <person name="Tunlid A."/>
            <person name="Henrissat B."/>
            <person name="Grigoriev I.V."/>
            <person name="Hibbett D.S."/>
            <person name="Martin F."/>
        </authorList>
    </citation>
    <scope>NUCLEOTIDE SEQUENCE [LARGE SCALE GENOMIC DNA]</scope>
    <source>
        <strain evidence="12">MAFF 305830</strain>
    </source>
</reference>
<feature type="region of interest" description="Disordered" evidence="10">
    <location>
        <begin position="803"/>
        <end position="939"/>
    </location>
</feature>
<comment type="similarity">
    <text evidence="3">Belongs to the ADIP family.</text>
</comment>
<evidence type="ECO:0000256" key="7">
    <source>
        <dbReference type="ARBA" id="ARBA00023054"/>
    </source>
</evidence>
<keyword evidence="7 9" id="KW-0175">Coiled coil</keyword>
<evidence type="ECO:0000256" key="8">
    <source>
        <dbReference type="ARBA" id="ARBA00023212"/>
    </source>
</evidence>
<feature type="compositionally biased region" description="Low complexity" evidence="10">
    <location>
        <begin position="828"/>
        <end position="854"/>
    </location>
</feature>
<evidence type="ECO:0008006" key="13">
    <source>
        <dbReference type="Google" id="ProtNLM"/>
    </source>
</evidence>
<evidence type="ECO:0000256" key="1">
    <source>
        <dbReference type="ARBA" id="ARBA00004282"/>
    </source>
</evidence>
<dbReference type="PANTHER" id="PTHR46507">
    <property type="entry name" value="AFADIN- AND ALPHA-ACTININ-BINDING PROTEIN"/>
    <property type="match status" value="1"/>
</dbReference>
<feature type="compositionally biased region" description="Acidic residues" evidence="10">
    <location>
        <begin position="652"/>
        <end position="661"/>
    </location>
</feature>
<dbReference type="GO" id="GO:0036064">
    <property type="term" value="C:ciliary basal body"/>
    <property type="evidence" value="ECO:0007669"/>
    <property type="project" value="TreeGrafter"/>
</dbReference>
<keyword evidence="8" id="KW-0206">Cytoskeleton</keyword>
<keyword evidence="6" id="KW-0965">Cell junction</keyword>
<evidence type="ECO:0000256" key="2">
    <source>
        <dbReference type="ARBA" id="ARBA00004300"/>
    </source>
</evidence>
<evidence type="ECO:0000256" key="9">
    <source>
        <dbReference type="SAM" id="Coils"/>
    </source>
</evidence>
<dbReference type="GO" id="GO:0035735">
    <property type="term" value="P:intraciliary transport involved in cilium assembly"/>
    <property type="evidence" value="ECO:0007669"/>
    <property type="project" value="TreeGrafter"/>
</dbReference>
<feature type="region of interest" description="Disordered" evidence="10">
    <location>
        <begin position="106"/>
        <end position="143"/>
    </location>
</feature>
<proteinExistence type="inferred from homology"/>
<dbReference type="InterPro" id="IPR052300">
    <property type="entry name" value="Adhesion_Centrosome_assoc"/>
</dbReference>
<dbReference type="OrthoDB" id="312015at2759"/>
<evidence type="ECO:0000313" key="11">
    <source>
        <dbReference type="EMBL" id="KIM32317.1"/>
    </source>
</evidence>
<sequence>MTATPLARHAVHFEDISASDFGTPLSAAAPTSIDYLNAQLVAHGFAHGNGLNLSDLRGKDQQTVLKCLANMLGQRLDDMARSEQLGAKYKTLSYDHERLIEQHRSAKDAAAQAEREMETGKAKVDAAQKKLSTEEESHKRSRDDLQKLRMAMQYLRTTTTGEVKRKEKEIEKMADRWTKISNEQVRLGSVGAGLACANLLPEAVISEENSLWEAALADSEASRLRLLKENDAFRDVILACANALQTLHHTTLSTMGKAETEEPELILSDTLFASNAGTSQAETAQEKLRGLFGSLRDALSEINSSGKSRRQSLRQREEDAQQIRELQAANAALQLQLQEAQEQARAQGQQLLDQFVSDARFMAGKKLAADLSMELMATPARDVLVDTLEEQRKHLESERNKFTEAALDLGREKAALEAERLRFLEEKRAFMFQSMLDDLPPTPEAAGRPVQKETSTKPAIDSVAVTKPPKQPSRGNLKQSSVRQSTEVIEVPNHEPSAIPTTSKSSAQPVSTVPSAKHNKPTLAASTTPPISPDDLSPASSMDQQSNVLNPGLDAELVQPKKTRPQPDSTSDKAKAEASKRSNATTTAPVPHHMRTQTTPVRPTYGAGRAQHKYSPAVPSPLSRVVRVVESPPSSPESKAQAQRAQRPPVIAEEDEEDEVKDEAGNGVPETQQDEQPTDTSDDDAIPEVEPRPGSLSPLSRILQMGLSPAIAPTLAVSSFPGLLGTGPKLGGNPQPLTKGLGLGLGNKVATGFGGFGSMPGGFQLGTAITGRVQTSAASKGAGGTRQVAKTVKTATTVKTIKPSAAVTKQKQPKPPKVVFGENRRTSESTSSSGSSESAGPSGSGSGRSSAASNKPSGGTANPRNAVTAGGMVGKENEAKRRAAATVTAATGKATSKKLAAPTTAKQPPKAPVVAGMSRRPGAVPSAASKPTAGKGWKG</sequence>
<feature type="compositionally biased region" description="Polar residues" evidence="10">
    <location>
        <begin position="499"/>
        <end position="514"/>
    </location>
</feature>
<dbReference type="Proteomes" id="UP000054097">
    <property type="component" value="Unassembled WGS sequence"/>
</dbReference>
<evidence type="ECO:0000256" key="3">
    <source>
        <dbReference type="ARBA" id="ARBA00009291"/>
    </source>
</evidence>
<feature type="compositionally biased region" description="Polar residues" evidence="10">
    <location>
        <begin position="855"/>
        <end position="865"/>
    </location>
</feature>
<feature type="compositionally biased region" description="Polar residues" evidence="10">
    <location>
        <begin position="473"/>
        <end position="487"/>
    </location>
</feature>
<feature type="compositionally biased region" description="Low complexity" evidence="10">
    <location>
        <begin position="615"/>
        <end position="638"/>
    </location>
</feature>
<feature type="compositionally biased region" description="Basic and acidic residues" evidence="10">
    <location>
        <begin position="570"/>
        <end position="580"/>
    </location>
</feature>
<dbReference type="EMBL" id="KN824280">
    <property type="protein sequence ID" value="KIM32317.1"/>
    <property type="molecule type" value="Genomic_DNA"/>
</dbReference>
<feature type="compositionally biased region" description="Acidic residues" evidence="10">
    <location>
        <begin position="672"/>
        <end position="687"/>
    </location>
</feature>
<dbReference type="InterPro" id="IPR021622">
    <property type="entry name" value="Afadin/alpha-actinin-bd"/>
</dbReference>
<evidence type="ECO:0000256" key="5">
    <source>
        <dbReference type="ARBA" id="ARBA00022889"/>
    </source>
</evidence>
<dbReference type="HOGENOM" id="CLU_339217_0_0_1"/>
<feature type="region of interest" description="Disordered" evidence="10">
    <location>
        <begin position="437"/>
        <end position="701"/>
    </location>
</feature>
<feature type="compositionally biased region" description="Polar residues" evidence="10">
    <location>
        <begin position="538"/>
        <end position="549"/>
    </location>
</feature>
<comment type="subcellular location">
    <subcellularLocation>
        <location evidence="1">Cell junction</location>
    </subcellularLocation>
    <subcellularLocation>
        <location evidence="2">Cytoplasm</location>
        <location evidence="2">Cytoskeleton</location>
        <location evidence="2">Microtubule organizing center</location>
        <location evidence="2">Centrosome</location>
    </subcellularLocation>
</comment>
<dbReference type="AlphaFoldDB" id="A0A0C2XTU2"/>
<dbReference type="PANTHER" id="PTHR46507:SF4">
    <property type="entry name" value="SSX FAMILY MEMBER 2 INTERACTING PROTEIN"/>
    <property type="match status" value="1"/>
</dbReference>
<evidence type="ECO:0000256" key="4">
    <source>
        <dbReference type="ARBA" id="ARBA00022490"/>
    </source>
</evidence>
<keyword evidence="4" id="KW-0963">Cytoplasm</keyword>
<evidence type="ECO:0000313" key="12">
    <source>
        <dbReference type="Proteomes" id="UP000054097"/>
    </source>
</evidence>